<dbReference type="Proteomes" id="UP000054988">
    <property type="component" value="Unassembled WGS sequence"/>
</dbReference>
<reference evidence="2 3" key="1">
    <citation type="submission" date="2015-12" db="EMBL/GenBank/DDBJ databases">
        <title>Draft genome sequence of Moniliophthora roreri, the causal agent of frosty pod rot of cacao.</title>
        <authorList>
            <person name="Aime M.C."/>
            <person name="Diaz-Valderrama J.R."/>
            <person name="Kijpornyongpan T."/>
            <person name="Phillips-Mora W."/>
        </authorList>
    </citation>
    <scope>NUCLEOTIDE SEQUENCE [LARGE SCALE GENOMIC DNA]</scope>
    <source>
        <strain evidence="2 3">MCA 2952</strain>
    </source>
</reference>
<name>A0A0W0GAY2_MONRR</name>
<proteinExistence type="predicted"/>
<dbReference type="AlphaFoldDB" id="A0A0W0GAY2"/>
<dbReference type="EMBL" id="LATX01000636">
    <property type="protein sequence ID" value="KTB45718.1"/>
    <property type="molecule type" value="Genomic_DNA"/>
</dbReference>
<dbReference type="GO" id="GO:0006139">
    <property type="term" value="P:nucleobase-containing compound metabolic process"/>
    <property type="evidence" value="ECO:0007669"/>
    <property type="project" value="InterPro"/>
</dbReference>
<dbReference type="eggNOG" id="ENOG502SF8E">
    <property type="taxonomic scope" value="Eukaryota"/>
</dbReference>
<dbReference type="PANTHER" id="PTHR43040:SF1">
    <property type="entry name" value="RIBONUCLEASE D"/>
    <property type="match status" value="1"/>
</dbReference>
<gene>
    <name evidence="2" type="ORF">WG66_1701</name>
</gene>
<accession>A0A0W0GAY2</accession>
<dbReference type="InterPro" id="IPR036397">
    <property type="entry name" value="RNaseH_sf"/>
</dbReference>
<dbReference type="InterPro" id="IPR002562">
    <property type="entry name" value="3'-5'_exonuclease_dom"/>
</dbReference>
<dbReference type="Gene3D" id="3.30.420.10">
    <property type="entry name" value="Ribonuclease H-like superfamily/Ribonuclease H"/>
    <property type="match status" value="1"/>
</dbReference>
<feature type="domain" description="3'-5' exonuclease" evidence="1">
    <location>
        <begin position="7"/>
        <end position="113"/>
    </location>
</feature>
<sequence length="161" mass="18107">MENILCDTTTSLTPALDVLRASNVLILDCEGDELGKQGGTLSMIVLRTTSSNPPPQTYLIDVTRLSSSDLRPVYDLLESEAATKVVFDGRMDYSALFHEKSVDTKKVLDMQLADVRSRIVRGEDQEGRLERLRGFIHWPDVKGQPDLYKRESEGLHERTRG</sequence>
<protein>
    <recommendedName>
        <fullName evidence="1">3'-5' exonuclease domain-containing protein</fullName>
    </recommendedName>
</protein>
<dbReference type="GO" id="GO:0008408">
    <property type="term" value="F:3'-5' exonuclease activity"/>
    <property type="evidence" value="ECO:0007669"/>
    <property type="project" value="InterPro"/>
</dbReference>
<dbReference type="InterPro" id="IPR012337">
    <property type="entry name" value="RNaseH-like_sf"/>
</dbReference>
<comment type="caution">
    <text evidence="2">The sequence shown here is derived from an EMBL/GenBank/DDBJ whole genome shotgun (WGS) entry which is preliminary data.</text>
</comment>
<evidence type="ECO:0000313" key="2">
    <source>
        <dbReference type="EMBL" id="KTB45718.1"/>
    </source>
</evidence>
<dbReference type="GO" id="GO:0003676">
    <property type="term" value="F:nucleic acid binding"/>
    <property type="evidence" value="ECO:0007669"/>
    <property type="project" value="InterPro"/>
</dbReference>
<evidence type="ECO:0000259" key="1">
    <source>
        <dbReference type="Pfam" id="PF01612"/>
    </source>
</evidence>
<dbReference type="SUPFAM" id="SSF53098">
    <property type="entry name" value="Ribonuclease H-like"/>
    <property type="match status" value="1"/>
</dbReference>
<dbReference type="Pfam" id="PF01612">
    <property type="entry name" value="DNA_pol_A_exo1"/>
    <property type="match status" value="1"/>
</dbReference>
<organism evidence="2 3">
    <name type="scientific">Moniliophthora roreri</name>
    <name type="common">Frosty pod rot fungus</name>
    <name type="synonym">Monilia roreri</name>
    <dbReference type="NCBI Taxonomy" id="221103"/>
    <lineage>
        <taxon>Eukaryota</taxon>
        <taxon>Fungi</taxon>
        <taxon>Dikarya</taxon>
        <taxon>Basidiomycota</taxon>
        <taxon>Agaricomycotina</taxon>
        <taxon>Agaricomycetes</taxon>
        <taxon>Agaricomycetidae</taxon>
        <taxon>Agaricales</taxon>
        <taxon>Marasmiineae</taxon>
        <taxon>Marasmiaceae</taxon>
        <taxon>Moniliophthora</taxon>
    </lineage>
</organism>
<evidence type="ECO:0000313" key="3">
    <source>
        <dbReference type="Proteomes" id="UP000054988"/>
    </source>
</evidence>
<dbReference type="PANTHER" id="PTHR43040">
    <property type="entry name" value="RIBONUCLEASE D"/>
    <property type="match status" value="1"/>
</dbReference>